<dbReference type="InterPro" id="IPR036291">
    <property type="entry name" value="NAD(P)-bd_dom_sf"/>
</dbReference>
<sequence length="347" mass="39386">MSKILITGGAGFIGSHAAEYFAGKGYDVVVYDNLSRSELLGKDDKNAKFNWNYLKKIKRIKLIKGDVRDFESLRKNGSDADIVVHTAAQTAVTTSVINPEPDFSVNVIGTFNVLELARRSKKKPSIIYCSTNKVYGHNVNKVKVLEEKKRYKFEDKYRHGIPEDFSIDLCEHTPYGCSKLSGDIYMQDFSYQYGLKIGVFRMSCIYGTRQFGVEDQGWVSWFAIATLMNRPITIYGDGKQVRDVLFVKDLISIYDTFLKSNIPYGVFNTGGGNKKTLSLLELLDILEETTGKRSPISFAEWRPSDQKVYISNISKAKRKLGWEPKIAPKEGVTKLVEWIKENKKIFS</sequence>
<evidence type="ECO:0000313" key="3">
    <source>
        <dbReference type="Proteomes" id="UP000178435"/>
    </source>
</evidence>
<organism evidence="2 3">
    <name type="scientific">Candidatus Schekmanbacteria bacterium RBG_16_38_11</name>
    <dbReference type="NCBI Taxonomy" id="1817880"/>
    <lineage>
        <taxon>Bacteria</taxon>
        <taxon>Candidatus Schekmaniibacteriota</taxon>
    </lineage>
</organism>
<proteinExistence type="predicted"/>
<gene>
    <name evidence="2" type="ORF">A2149_01030</name>
</gene>
<evidence type="ECO:0000259" key="1">
    <source>
        <dbReference type="Pfam" id="PF16363"/>
    </source>
</evidence>
<protein>
    <recommendedName>
        <fullName evidence="1">NAD(P)-binding domain-containing protein</fullName>
    </recommendedName>
</protein>
<evidence type="ECO:0000313" key="2">
    <source>
        <dbReference type="EMBL" id="OGL47505.1"/>
    </source>
</evidence>
<dbReference type="Pfam" id="PF16363">
    <property type="entry name" value="GDP_Man_Dehyd"/>
    <property type="match status" value="1"/>
</dbReference>
<comment type="caution">
    <text evidence="2">The sequence shown here is derived from an EMBL/GenBank/DDBJ whole genome shotgun (WGS) entry which is preliminary data.</text>
</comment>
<dbReference type="InterPro" id="IPR016040">
    <property type="entry name" value="NAD(P)-bd_dom"/>
</dbReference>
<name>A0A1F7S110_9BACT</name>
<dbReference type="EMBL" id="MGDF01000011">
    <property type="protein sequence ID" value="OGL47505.1"/>
    <property type="molecule type" value="Genomic_DNA"/>
</dbReference>
<dbReference type="PANTHER" id="PTHR43000">
    <property type="entry name" value="DTDP-D-GLUCOSE 4,6-DEHYDRATASE-RELATED"/>
    <property type="match status" value="1"/>
</dbReference>
<reference evidence="2 3" key="1">
    <citation type="journal article" date="2016" name="Nat. Commun.">
        <title>Thousands of microbial genomes shed light on interconnected biogeochemical processes in an aquifer system.</title>
        <authorList>
            <person name="Anantharaman K."/>
            <person name="Brown C.T."/>
            <person name="Hug L.A."/>
            <person name="Sharon I."/>
            <person name="Castelle C.J."/>
            <person name="Probst A.J."/>
            <person name="Thomas B.C."/>
            <person name="Singh A."/>
            <person name="Wilkins M.J."/>
            <person name="Karaoz U."/>
            <person name="Brodie E.L."/>
            <person name="Williams K.H."/>
            <person name="Hubbard S.S."/>
            <person name="Banfield J.F."/>
        </authorList>
    </citation>
    <scope>NUCLEOTIDE SEQUENCE [LARGE SCALE GENOMIC DNA]</scope>
</reference>
<feature type="domain" description="NAD(P)-binding" evidence="1">
    <location>
        <begin position="5"/>
        <end position="334"/>
    </location>
</feature>
<dbReference type="Proteomes" id="UP000178435">
    <property type="component" value="Unassembled WGS sequence"/>
</dbReference>
<dbReference type="Gene3D" id="3.40.50.720">
    <property type="entry name" value="NAD(P)-binding Rossmann-like Domain"/>
    <property type="match status" value="1"/>
</dbReference>
<dbReference type="AlphaFoldDB" id="A0A1F7S110"/>
<accession>A0A1F7S110</accession>
<dbReference type="SUPFAM" id="SSF51735">
    <property type="entry name" value="NAD(P)-binding Rossmann-fold domains"/>
    <property type="match status" value="1"/>
</dbReference>